<evidence type="ECO:0000313" key="2">
    <source>
        <dbReference type="Proteomes" id="UP000887577"/>
    </source>
</evidence>
<dbReference type="Gene3D" id="3.40.50.410">
    <property type="entry name" value="von Willebrand factor, type A domain"/>
    <property type="match status" value="1"/>
</dbReference>
<dbReference type="Proteomes" id="UP000887577">
    <property type="component" value="Unplaced"/>
</dbReference>
<evidence type="ECO:0000313" key="3">
    <source>
        <dbReference type="WBParaSite" id="PSU_v2.g11144.t1"/>
    </source>
</evidence>
<protein>
    <submittedName>
        <fullName evidence="3">VWFA domain-containing protein</fullName>
    </submittedName>
</protein>
<dbReference type="InterPro" id="IPR036465">
    <property type="entry name" value="vWFA_dom_sf"/>
</dbReference>
<reference evidence="3" key="1">
    <citation type="submission" date="2022-11" db="UniProtKB">
        <authorList>
            <consortium name="WormBaseParasite"/>
        </authorList>
    </citation>
    <scope>IDENTIFICATION</scope>
</reference>
<sequence>MCLDETMNGEEEGIPDSWYVFGSPFWGTTGDRPNVPNVVIVISGIDSSPVTAATQALLTKGINVFSIGFADLPMAQLQAISGSPSRSFSTTPENLASVIKNICAKLN</sequence>
<proteinExistence type="predicted"/>
<dbReference type="AlphaFoldDB" id="A0A914XV82"/>
<name>A0A914XV82_9BILA</name>
<dbReference type="Pfam" id="PF00092">
    <property type="entry name" value="VWA"/>
    <property type="match status" value="1"/>
</dbReference>
<dbReference type="InterPro" id="IPR002035">
    <property type="entry name" value="VWF_A"/>
</dbReference>
<accession>A0A914XV82</accession>
<organism evidence="2 3">
    <name type="scientific">Panagrolaimus superbus</name>
    <dbReference type="NCBI Taxonomy" id="310955"/>
    <lineage>
        <taxon>Eukaryota</taxon>
        <taxon>Metazoa</taxon>
        <taxon>Ecdysozoa</taxon>
        <taxon>Nematoda</taxon>
        <taxon>Chromadorea</taxon>
        <taxon>Rhabditida</taxon>
        <taxon>Tylenchina</taxon>
        <taxon>Panagrolaimomorpha</taxon>
        <taxon>Panagrolaimoidea</taxon>
        <taxon>Panagrolaimidae</taxon>
        <taxon>Panagrolaimus</taxon>
    </lineage>
</organism>
<evidence type="ECO:0000259" key="1">
    <source>
        <dbReference type="Pfam" id="PF00092"/>
    </source>
</evidence>
<dbReference type="WBParaSite" id="PSU_v2.g11144.t1">
    <property type="protein sequence ID" value="PSU_v2.g11144.t1"/>
    <property type="gene ID" value="PSU_v2.g11144"/>
</dbReference>
<keyword evidence="2" id="KW-1185">Reference proteome</keyword>
<feature type="domain" description="VWFA" evidence="1">
    <location>
        <begin position="27"/>
        <end position="96"/>
    </location>
</feature>
<dbReference type="SUPFAM" id="SSF53300">
    <property type="entry name" value="vWA-like"/>
    <property type="match status" value="1"/>
</dbReference>